<sequence length="184" mass="20003">MAEEAKQDVAPPAPEPTEDVADEKAAVPSPEESKALVVAESTLIDACYDAEKPAATGGSHERDALLTRVATEKRISLIKAWEENEKAKAENKAVKLLADITSWENSKAAELEAELKKIQEQLEKKKARCVEKLKNSAATVHKEAEEKRAAAEARRGEEIVAAEETAAKYRAKGEAPKKLLFGRG</sequence>
<feature type="region of interest" description="Disordered" evidence="3">
    <location>
        <begin position="1"/>
        <end position="34"/>
    </location>
</feature>
<feature type="coiled-coil region" evidence="2">
    <location>
        <begin position="86"/>
        <end position="154"/>
    </location>
</feature>
<feature type="domain" description="Remorin N-terminal" evidence="5">
    <location>
        <begin position="17"/>
        <end position="69"/>
    </location>
</feature>
<evidence type="ECO:0008006" key="8">
    <source>
        <dbReference type="Google" id="ProtNLM"/>
    </source>
</evidence>
<dbReference type="AlphaFoldDB" id="A0A8R7P3Q9"/>
<name>A0A8R7P3Q9_TRIUA</name>
<dbReference type="PANTHER" id="PTHR31775">
    <property type="entry name" value="OS02G0117200 PROTEIN"/>
    <property type="match status" value="1"/>
</dbReference>
<proteinExistence type="inferred from homology"/>
<evidence type="ECO:0000313" key="6">
    <source>
        <dbReference type="EnsemblPlants" id="TuG1812G0100002080.01.T02"/>
    </source>
</evidence>
<comment type="similarity">
    <text evidence="1">Belongs to the remorin family.</text>
</comment>
<evidence type="ECO:0000256" key="1">
    <source>
        <dbReference type="ARBA" id="ARBA00005711"/>
    </source>
</evidence>
<gene>
    <name evidence="6" type="primary">LOC125509253</name>
</gene>
<keyword evidence="2" id="KW-0175">Coiled coil</keyword>
<dbReference type="Proteomes" id="UP000015106">
    <property type="component" value="Chromosome 1"/>
</dbReference>
<evidence type="ECO:0000259" key="4">
    <source>
        <dbReference type="Pfam" id="PF03763"/>
    </source>
</evidence>
<accession>A0A8R7P3Q9</accession>
<reference evidence="6" key="3">
    <citation type="submission" date="2022-06" db="UniProtKB">
        <authorList>
            <consortium name="EnsemblPlants"/>
        </authorList>
    </citation>
    <scope>IDENTIFICATION</scope>
</reference>
<protein>
    <recommendedName>
        <fullName evidence="8">Remorin</fullName>
    </recommendedName>
</protein>
<organism evidence="6 7">
    <name type="scientific">Triticum urartu</name>
    <name type="common">Red wild einkorn</name>
    <name type="synonym">Crithodium urartu</name>
    <dbReference type="NCBI Taxonomy" id="4572"/>
    <lineage>
        <taxon>Eukaryota</taxon>
        <taxon>Viridiplantae</taxon>
        <taxon>Streptophyta</taxon>
        <taxon>Embryophyta</taxon>
        <taxon>Tracheophyta</taxon>
        <taxon>Spermatophyta</taxon>
        <taxon>Magnoliopsida</taxon>
        <taxon>Liliopsida</taxon>
        <taxon>Poales</taxon>
        <taxon>Poaceae</taxon>
        <taxon>BOP clade</taxon>
        <taxon>Pooideae</taxon>
        <taxon>Triticodae</taxon>
        <taxon>Triticeae</taxon>
        <taxon>Triticinae</taxon>
        <taxon>Triticum</taxon>
    </lineage>
</organism>
<dbReference type="PANTHER" id="PTHR31775:SF18">
    <property type="entry name" value="OS10G0503800 PROTEIN"/>
    <property type="match status" value="1"/>
</dbReference>
<dbReference type="InterPro" id="IPR005516">
    <property type="entry name" value="Remorin_C"/>
</dbReference>
<reference evidence="7" key="1">
    <citation type="journal article" date="2013" name="Nature">
        <title>Draft genome of the wheat A-genome progenitor Triticum urartu.</title>
        <authorList>
            <person name="Ling H.Q."/>
            <person name="Zhao S."/>
            <person name="Liu D."/>
            <person name="Wang J."/>
            <person name="Sun H."/>
            <person name="Zhang C."/>
            <person name="Fan H."/>
            <person name="Li D."/>
            <person name="Dong L."/>
            <person name="Tao Y."/>
            <person name="Gao C."/>
            <person name="Wu H."/>
            <person name="Li Y."/>
            <person name="Cui Y."/>
            <person name="Guo X."/>
            <person name="Zheng S."/>
            <person name="Wang B."/>
            <person name="Yu K."/>
            <person name="Liang Q."/>
            <person name="Yang W."/>
            <person name="Lou X."/>
            <person name="Chen J."/>
            <person name="Feng M."/>
            <person name="Jian J."/>
            <person name="Zhang X."/>
            <person name="Luo G."/>
            <person name="Jiang Y."/>
            <person name="Liu J."/>
            <person name="Wang Z."/>
            <person name="Sha Y."/>
            <person name="Zhang B."/>
            <person name="Wu H."/>
            <person name="Tang D."/>
            <person name="Shen Q."/>
            <person name="Xue P."/>
            <person name="Zou S."/>
            <person name="Wang X."/>
            <person name="Liu X."/>
            <person name="Wang F."/>
            <person name="Yang Y."/>
            <person name="An X."/>
            <person name="Dong Z."/>
            <person name="Zhang K."/>
            <person name="Zhang X."/>
            <person name="Luo M.C."/>
            <person name="Dvorak J."/>
            <person name="Tong Y."/>
            <person name="Wang J."/>
            <person name="Yang H."/>
            <person name="Li Z."/>
            <person name="Wang D."/>
            <person name="Zhang A."/>
            <person name="Wang J."/>
        </authorList>
    </citation>
    <scope>NUCLEOTIDE SEQUENCE</scope>
    <source>
        <strain evidence="7">cv. G1812</strain>
    </source>
</reference>
<dbReference type="EnsemblPlants" id="TuG1812G0100002080.01.T02">
    <property type="protein sequence ID" value="TuG1812G0100002080.01.T02"/>
    <property type="gene ID" value="TuG1812G0100002080.01"/>
</dbReference>
<evidence type="ECO:0000259" key="5">
    <source>
        <dbReference type="Pfam" id="PF03766"/>
    </source>
</evidence>
<evidence type="ECO:0000313" key="7">
    <source>
        <dbReference type="Proteomes" id="UP000015106"/>
    </source>
</evidence>
<evidence type="ECO:0000256" key="3">
    <source>
        <dbReference type="SAM" id="MobiDB-lite"/>
    </source>
</evidence>
<dbReference type="Pfam" id="PF03766">
    <property type="entry name" value="Remorin_N"/>
    <property type="match status" value="1"/>
</dbReference>
<dbReference type="InterPro" id="IPR005518">
    <property type="entry name" value="Remorin_N"/>
</dbReference>
<dbReference type="Gramene" id="TuG1812G0100002080.01.T02">
    <property type="protein sequence ID" value="TuG1812G0100002080.01.T02"/>
    <property type="gene ID" value="TuG1812G0100002080.01"/>
</dbReference>
<evidence type="ECO:0000256" key="2">
    <source>
        <dbReference type="SAM" id="Coils"/>
    </source>
</evidence>
<feature type="domain" description="Remorin C-terminal" evidence="4">
    <location>
        <begin position="73"/>
        <end position="178"/>
    </location>
</feature>
<dbReference type="Pfam" id="PF03763">
    <property type="entry name" value="Remorin_C"/>
    <property type="match status" value="1"/>
</dbReference>
<keyword evidence="7" id="KW-1185">Reference proteome</keyword>
<reference evidence="6" key="2">
    <citation type="submission" date="2018-03" db="EMBL/GenBank/DDBJ databases">
        <title>The Triticum urartu genome reveals the dynamic nature of wheat genome evolution.</title>
        <authorList>
            <person name="Ling H."/>
            <person name="Ma B."/>
            <person name="Shi X."/>
            <person name="Liu H."/>
            <person name="Dong L."/>
            <person name="Sun H."/>
            <person name="Cao Y."/>
            <person name="Gao Q."/>
            <person name="Zheng S."/>
            <person name="Li Y."/>
            <person name="Yu Y."/>
            <person name="Du H."/>
            <person name="Qi M."/>
            <person name="Li Y."/>
            <person name="Yu H."/>
            <person name="Cui Y."/>
            <person name="Wang N."/>
            <person name="Chen C."/>
            <person name="Wu H."/>
            <person name="Zhao Y."/>
            <person name="Zhang J."/>
            <person name="Li Y."/>
            <person name="Zhou W."/>
            <person name="Zhang B."/>
            <person name="Hu W."/>
            <person name="Eijk M."/>
            <person name="Tang J."/>
            <person name="Witsenboer H."/>
            <person name="Zhao S."/>
            <person name="Li Z."/>
            <person name="Zhang A."/>
            <person name="Wang D."/>
            <person name="Liang C."/>
        </authorList>
    </citation>
    <scope>NUCLEOTIDE SEQUENCE [LARGE SCALE GENOMIC DNA]</scope>
    <source>
        <strain evidence="6">cv. G1812</strain>
    </source>
</reference>